<dbReference type="InterPro" id="IPR000847">
    <property type="entry name" value="LysR_HTH_N"/>
</dbReference>
<organism evidence="6 7">
    <name type="scientific">Pararobbsia silviterrae</name>
    <dbReference type="NCBI Taxonomy" id="1792498"/>
    <lineage>
        <taxon>Bacteria</taxon>
        <taxon>Pseudomonadati</taxon>
        <taxon>Pseudomonadota</taxon>
        <taxon>Betaproteobacteria</taxon>
        <taxon>Burkholderiales</taxon>
        <taxon>Burkholderiaceae</taxon>
        <taxon>Pararobbsia</taxon>
    </lineage>
</organism>
<dbReference type="SUPFAM" id="SSF46785">
    <property type="entry name" value="Winged helix' DNA-binding domain"/>
    <property type="match status" value="1"/>
</dbReference>
<dbReference type="InterPro" id="IPR036390">
    <property type="entry name" value="WH_DNA-bd_sf"/>
</dbReference>
<proteinExistence type="inferred from homology"/>
<feature type="domain" description="HTH lysR-type" evidence="5">
    <location>
        <begin position="2"/>
        <end position="59"/>
    </location>
</feature>
<evidence type="ECO:0000256" key="2">
    <source>
        <dbReference type="ARBA" id="ARBA00023015"/>
    </source>
</evidence>
<keyword evidence="2" id="KW-0805">Transcription regulation</keyword>
<keyword evidence="3" id="KW-0238">DNA-binding</keyword>
<dbReference type="Gene3D" id="1.10.10.10">
    <property type="entry name" value="Winged helix-like DNA-binding domain superfamily/Winged helix DNA-binding domain"/>
    <property type="match status" value="1"/>
</dbReference>
<comment type="similarity">
    <text evidence="1">Belongs to the LysR transcriptional regulatory family.</text>
</comment>
<evidence type="ECO:0000313" key="6">
    <source>
        <dbReference type="EMBL" id="RKP56770.1"/>
    </source>
</evidence>
<dbReference type="FunFam" id="1.10.10.10:FF:000001">
    <property type="entry name" value="LysR family transcriptional regulator"/>
    <property type="match status" value="1"/>
</dbReference>
<dbReference type="AlphaFoldDB" id="A0A494YA46"/>
<evidence type="ECO:0000313" key="7">
    <source>
        <dbReference type="Proteomes" id="UP000270342"/>
    </source>
</evidence>
<protein>
    <submittedName>
        <fullName evidence="6">LysR family transcriptional regulator</fullName>
    </submittedName>
</protein>
<evidence type="ECO:0000256" key="1">
    <source>
        <dbReference type="ARBA" id="ARBA00009437"/>
    </source>
</evidence>
<evidence type="ECO:0000259" key="5">
    <source>
        <dbReference type="PROSITE" id="PS50931"/>
    </source>
</evidence>
<dbReference type="PANTHER" id="PTHR30126">
    <property type="entry name" value="HTH-TYPE TRANSCRIPTIONAL REGULATOR"/>
    <property type="match status" value="1"/>
</dbReference>
<dbReference type="InterPro" id="IPR005119">
    <property type="entry name" value="LysR_subst-bd"/>
</dbReference>
<comment type="caution">
    <text evidence="6">The sequence shown here is derived from an EMBL/GenBank/DDBJ whole genome shotgun (WGS) entry which is preliminary data.</text>
</comment>
<sequence length="292" mass="31305">MFDLSTLAIFRAVVHERGVTRAATRLRRAPSNVTTRIKQLERALGVTLFARDGRSVALTPAGKDLLPYAERLLALAREAREALSAARPHGLLRLGAIESFAAGILPDLLTRYRALCPDVSIDLAIEPADTLLARLRRFEIDAALVARPDDPADIGPYASDVVGIDDIVLVTAVGRAPVTHPRELGAARMVCLGQGDACGLRHRAQAWLASGGVRPRHVIEVGSNHALFAWVATGAAYGFVPRSTLSRAAHSNAVMWHPIGPIGAVDTLLVWREGHCPRALDVLRSMLVAGDA</sequence>
<dbReference type="Proteomes" id="UP000270342">
    <property type="component" value="Unassembled WGS sequence"/>
</dbReference>
<dbReference type="EMBL" id="RBZU01000003">
    <property type="protein sequence ID" value="RKP56770.1"/>
    <property type="molecule type" value="Genomic_DNA"/>
</dbReference>
<dbReference type="OrthoDB" id="464481at2"/>
<name>A0A494YA46_9BURK</name>
<keyword evidence="4" id="KW-0804">Transcription</keyword>
<dbReference type="Pfam" id="PF03466">
    <property type="entry name" value="LysR_substrate"/>
    <property type="match status" value="1"/>
</dbReference>
<dbReference type="Gene3D" id="3.40.190.10">
    <property type="entry name" value="Periplasmic binding protein-like II"/>
    <property type="match status" value="2"/>
</dbReference>
<accession>A0A494YA46</accession>
<evidence type="ECO:0000256" key="3">
    <source>
        <dbReference type="ARBA" id="ARBA00023125"/>
    </source>
</evidence>
<dbReference type="GO" id="GO:0000976">
    <property type="term" value="F:transcription cis-regulatory region binding"/>
    <property type="evidence" value="ECO:0007669"/>
    <property type="project" value="TreeGrafter"/>
</dbReference>
<evidence type="ECO:0000256" key="4">
    <source>
        <dbReference type="ARBA" id="ARBA00023163"/>
    </source>
</evidence>
<dbReference type="Pfam" id="PF00126">
    <property type="entry name" value="HTH_1"/>
    <property type="match status" value="1"/>
</dbReference>
<gene>
    <name evidence="6" type="ORF">D7S86_09125</name>
</gene>
<keyword evidence="7" id="KW-1185">Reference proteome</keyword>
<dbReference type="InterPro" id="IPR036388">
    <property type="entry name" value="WH-like_DNA-bd_sf"/>
</dbReference>
<dbReference type="GO" id="GO:0003700">
    <property type="term" value="F:DNA-binding transcription factor activity"/>
    <property type="evidence" value="ECO:0007669"/>
    <property type="project" value="InterPro"/>
</dbReference>
<dbReference type="PROSITE" id="PS50931">
    <property type="entry name" value="HTH_LYSR"/>
    <property type="match status" value="1"/>
</dbReference>
<dbReference type="SUPFAM" id="SSF53850">
    <property type="entry name" value="Periplasmic binding protein-like II"/>
    <property type="match status" value="1"/>
</dbReference>
<reference evidence="6 7" key="1">
    <citation type="submission" date="2018-10" db="EMBL/GenBank/DDBJ databases">
        <title>Robbsia sp. DHC34, isolated from soil.</title>
        <authorList>
            <person name="Gao Z.-H."/>
            <person name="Qiu L.-H."/>
        </authorList>
    </citation>
    <scope>NUCLEOTIDE SEQUENCE [LARGE SCALE GENOMIC DNA]</scope>
    <source>
        <strain evidence="6 7">DHC34</strain>
    </source>
</reference>
<dbReference type="PANTHER" id="PTHR30126:SF40">
    <property type="entry name" value="HTH-TYPE TRANSCRIPTIONAL REGULATOR GLTR"/>
    <property type="match status" value="1"/>
</dbReference>